<accession>A0A419SCX6</accession>
<feature type="transmembrane region" description="Helical" evidence="4">
    <location>
        <begin position="417"/>
        <end position="436"/>
    </location>
</feature>
<dbReference type="InterPro" id="IPR010090">
    <property type="entry name" value="Phage_tape_meas"/>
</dbReference>
<reference evidence="6 7" key="1">
    <citation type="submission" date="2016-08" db="EMBL/GenBank/DDBJ databases">
        <title>Novel Firmicute Genomes.</title>
        <authorList>
            <person name="Poppleton D.I."/>
            <person name="Gribaldo S."/>
        </authorList>
    </citation>
    <scope>NUCLEOTIDE SEQUENCE [LARGE SCALE GENOMIC DNA]</scope>
    <source>
        <strain evidence="6 7">RAOx-1</strain>
    </source>
</reference>
<feature type="coiled-coil region" evidence="2">
    <location>
        <begin position="1071"/>
        <end position="1140"/>
    </location>
</feature>
<dbReference type="PANTHER" id="PTHR37813:SF1">
    <property type="entry name" value="FELS-2 PROPHAGE PROTEIN"/>
    <property type="match status" value="1"/>
</dbReference>
<feature type="domain" description="Phage tail tape measure protein" evidence="5">
    <location>
        <begin position="94"/>
        <end position="291"/>
    </location>
</feature>
<feature type="compositionally biased region" description="Gly residues" evidence="3">
    <location>
        <begin position="1199"/>
        <end position="1210"/>
    </location>
</feature>
<dbReference type="PANTHER" id="PTHR37813">
    <property type="entry name" value="FELS-2 PROPHAGE PROTEIN"/>
    <property type="match status" value="1"/>
</dbReference>
<evidence type="ECO:0000256" key="3">
    <source>
        <dbReference type="SAM" id="MobiDB-lite"/>
    </source>
</evidence>
<feature type="region of interest" description="Disordered" evidence="3">
    <location>
        <begin position="1191"/>
        <end position="1236"/>
    </location>
</feature>
<feature type="coiled-coil region" evidence="2">
    <location>
        <begin position="886"/>
        <end position="913"/>
    </location>
</feature>
<dbReference type="NCBIfam" id="TIGR01760">
    <property type="entry name" value="tape_meas_TP901"/>
    <property type="match status" value="1"/>
</dbReference>
<dbReference type="Proteomes" id="UP000284219">
    <property type="component" value="Unassembled WGS sequence"/>
</dbReference>
<name>A0A419SCX6_9BACL</name>
<evidence type="ECO:0000313" key="7">
    <source>
        <dbReference type="Proteomes" id="UP000284219"/>
    </source>
</evidence>
<feature type="coiled-coil region" evidence="2">
    <location>
        <begin position="459"/>
        <end position="534"/>
    </location>
</feature>
<protein>
    <submittedName>
        <fullName evidence="6">Phage tail tape measure protein</fullName>
    </submittedName>
</protein>
<feature type="region of interest" description="Disordered" evidence="3">
    <location>
        <begin position="734"/>
        <end position="776"/>
    </location>
</feature>
<comment type="caution">
    <text evidence="6">The sequence shown here is derived from an EMBL/GenBank/DDBJ whole genome shotgun (WGS) entry which is preliminary data.</text>
</comment>
<keyword evidence="1" id="KW-1188">Viral release from host cell</keyword>
<dbReference type="RefSeq" id="WP_120191023.1">
    <property type="nucleotide sequence ID" value="NZ_MCHY01000013.1"/>
</dbReference>
<evidence type="ECO:0000256" key="4">
    <source>
        <dbReference type="SAM" id="Phobius"/>
    </source>
</evidence>
<feature type="transmembrane region" description="Helical" evidence="4">
    <location>
        <begin position="384"/>
        <end position="405"/>
    </location>
</feature>
<evidence type="ECO:0000259" key="5">
    <source>
        <dbReference type="Pfam" id="PF10145"/>
    </source>
</evidence>
<keyword evidence="4" id="KW-0472">Membrane</keyword>
<feature type="compositionally biased region" description="Gly residues" evidence="3">
    <location>
        <begin position="737"/>
        <end position="757"/>
    </location>
</feature>
<proteinExistence type="predicted"/>
<keyword evidence="4" id="KW-0812">Transmembrane</keyword>
<keyword evidence="2" id="KW-0175">Coiled coil</keyword>
<evidence type="ECO:0000256" key="1">
    <source>
        <dbReference type="ARBA" id="ARBA00022612"/>
    </source>
</evidence>
<evidence type="ECO:0000313" key="6">
    <source>
        <dbReference type="EMBL" id="RKD20958.1"/>
    </source>
</evidence>
<dbReference type="OrthoDB" id="2663535at2"/>
<organism evidence="6 7">
    <name type="scientific">Ammoniphilus oxalaticus</name>
    <dbReference type="NCBI Taxonomy" id="66863"/>
    <lineage>
        <taxon>Bacteria</taxon>
        <taxon>Bacillati</taxon>
        <taxon>Bacillota</taxon>
        <taxon>Bacilli</taxon>
        <taxon>Bacillales</taxon>
        <taxon>Paenibacillaceae</taxon>
        <taxon>Aneurinibacillus group</taxon>
        <taxon>Ammoniphilus</taxon>
    </lineage>
</organism>
<keyword evidence="7" id="KW-1185">Reference proteome</keyword>
<dbReference type="EMBL" id="MCHY01000013">
    <property type="protein sequence ID" value="RKD20958.1"/>
    <property type="molecule type" value="Genomic_DNA"/>
</dbReference>
<gene>
    <name evidence="6" type="ORF">BEP19_14830</name>
</gene>
<keyword evidence="4" id="KW-1133">Transmembrane helix</keyword>
<sequence>MDIGSIKGRLVLESGQFKKEIEAAKRDTNELGKSSLATSANVKALGAAYAAMGVAMAAIIAKTVHTSAQFEQSMARVKAITRATAEEFEALRHSAAEMGASTVFSASQAAEAQSYLAMAGFNAQQIISALPGVLNLAAAGQMELARTADIASNILTGFQLATEETGRVVDVMAATVTTANTNIEQLGFAMKYVGPIATQVGLSIEETSAAIAKMSDAGIQGEMAGTQLRAILLSLIDPATEAEKLMEQLGISATDSQGEMFSLSELIKQFEVGLGGLTEAQKAQVASTLVGREAASGFLTLISAGSDTLASYTNELRDSAGVAQELADVQNDTLNGAIKELESALEAVEIKVGDKFAPAIRMAAEELTKAALGFEGMSGPAQNAILAFGTMTAAAGILTTGLYALRAALVAIQVSFPPLLVGSLVVGGLAAAFTYLNSEVDDTVTAVDELNQRLNEAPHERTADDVRKLQEEYAEINALLERRNEIEEELAGKDTQTYIQKALSTQTSLVSSELAELSKELEDLDEQLRNLGIDTPDHAAEKLRQMGEEIDKSLPGLIEIEQAELNAMRAKMEHIDYVENLRDRYVELSKQESLNAAQKSELNSIVERLEQSYPSLFAMMDEEGRLHIQNIDSINMLIAAERKLTDEQADSVNTRISNLRKETAAMAAEIEAQIRNLMQLATAYQASGLSTYERQTKGMQARFANVQIKAKMEELNNLRGTVDTGAIEKALGSVTTSGGGAGGGGGGGARGSGGGKSSGRTSSAPKGPSAEDVAREAYQSELSLANARIQLRKAKGEDEEKVTRDHIDRLNEIYKKHYGFLESNEMERLQLYTQTANVENELREAQKKKEHETVQFSMKWIEEEKYYKRLSLEEELAAWIRVRDLRAESDEEKKKAAREVFRVEQEIAKEREALVKKQFDDEIKLIEERKYFDQLSLREEYEEWKKIHDRYLEGTEERKRAARELYRVQKELNREAIREVSDILREQQVAHIEHLQKRHEQAIKTLESNLKSIEESYDRQIKAQEEKLRLLDEEYQKEDRLKRLREIDADIEAVKADQRFEFIDEHGERILTYDRAKVSELEKNRDDLKEQYEREDIKQAIRNEIDRLRNAKDEKVQIMRDEIEATKEANREELEIARQRWDDLVKAAEEGTLNFDELMNGEDGWYSKALKELEKYVDGVGDQMKRLQALYDSMPSPDSGGGGGGGGSGRTGPIVPSSSKNVGNSGTYHSDGSFTPSKFHTGGILDGMRFRSPFTLNPNEIQAVLQRSEMVFQPAQIKSLMEYASSSQSPQVIESGDTIHIENLTVKANDADEFKRSLDDYRRSIRSS</sequence>
<evidence type="ECO:0000256" key="2">
    <source>
        <dbReference type="SAM" id="Coils"/>
    </source>
</evidence>
<feature type="compositionally biased region" description="Polar residues" evidence="3">
    <location>
        <begin position="1216"/>
        <end position="1236"/>
    </location>
</feature>
<dbReference type="Pfam" id="PF10145">
    <property type="entry name" value="PhageMin_Tail"/>
    <property type="match status" value="1"/>
</dbReference>
<feature type="coiled-coil region" evidence="2">
    <location>
        <begin position="996"/>
        <end position="1041"/>
    </location>
</feature>
<feature type="coiled-coil region" evidence="2">
    <location>
        <begin position="828"/>
        <end position="855"/>
    </location>
</feature>